<keyword evidence="7 10" id="KW-0727">SH2 domain</keyword>
<evidence type="ECO:0000256" key="2">
    <source>
        <dbReference type="ARBA" id="ARBA00022553"/>
    </source>
</evidence>
<dbReference type="Gene3D" id="3.30.200.20">
    <property type="entry name" value="Phosphorylase Kinase, domain 1"/>
    <property type="match status" value="1"/>
</dbReference>
<dbReference type="CDD" id="cd09933">
    <property type="entry name" value="SH2_Src_family"/>
    <property type="match status" value="1"/>
</dbReference>
<protein>
    <recommendedName>
        <fullName evidence="13">Tyrosine-protein kinase</fullName>
        <ecNumber evidence="13">2.7.10.2</ecNumber>
    </recommendedName>
</protein>
<dbReference type="FunFam" id="3.30.200.20:FF:000053">
    <property type="entry name" value="Tyrosine-protein kinase"/>
    <property type="match status" value="1"/>
</dbReference>
<accession>A0A1S3J8R1</accession>
<dbReference type="InterPro" id="IPR011009">
    <property type="entry name" value="Kinase-like_dom_sf"/>
</dbReference>
<evidence type="ECO:0000256" key="8">
    <source>
        <dbReference type="ARBA" id="ARBA00023137"/>
    </source>
</evidence>
<dbReference type="AlphaFoldDB" id="A0A1S3J8R1"/>
<dbReference type="PANTHER" id="PTHR24418">
    <property type="entry name" value="TYROSINE-PROTEIN KINASE"/>
    <property type="match status" value="1"/>
</dbReference>
<dbReference type="EC" id="2.7.10.2" evidence="13"/>
<evidence type="ECO:0000256" key="10">
    <source>
        <dbReference type="PROSITE-ProRule" id="PRU00191"/>
    </source>
</evidence>
<dbReference type="InterPro" id="IPR017441">
    <property type="entry name" value="Protein_kinase_ATP_BS"/>
</dbReference>
<dbReference type="PROSITE" id="PS50011">
    <property type="entry name" value="PROTEIN_KINASE_DOM"/>
    <property type="match status" value="1"/>
</dbReference>
<feature type="compositionally biased region" description="Basic and acidic residues" evidence="14">
    <location>
        <begin position="518"/>
        <end position="531"/>
    </location>
</feature>
<proteinExistence type="inferred from homology"/>
<evidence type="ECO:0000256" key="13">
    <source>
        <dbReference type="RuleBase" id="RU362096"/>
    </source>
</evidence>
<dbReference type="InterPro" id="IPR020635">
    <property type="entry name" value="Tyr_kinase_cat_dom"/>
</dbReference>
<evidence type="ECO:0000256" key="3">
    <source>
        <dbReference type="ARBA" id="ARBA00022679"/>
    </source>
</evidence>
<dbReference type="KEGG" id="lak:106171164"/>
<dbReference type="STRING" id="7574.A0A1S3J8R1"/>
<evidence type="ECO:0000256" key="5">
    <source>
        <dbReference type="ARBA" id="ARBA00022777"/>
    </source>
</evidence>
<dbReference type="Proteomes" id="UP000085678">
    <property type="component" value="Unplaced"/>
</dbReference>
<evidence type="ECO:0000259" key="16">
    <source>
        <dbReference type="PROSITE" id="PS50002"/>
    </source>
</evidence>
<dbReference type="Pfam" id="PF00017">
    <property type="entry name" value="SH2"/>
    <property type="match status" value="1"/>
</dbReference>
<dbReference type="Pfam" id="PF07714">
    <property type="entry name" value="PK_Tyr_Ser-Thr"/>
    <property type="match status" value="1"/>
</dbReference>
<dbReference type="PRINTS" id="PR00401">
    <property type="entry name" value="SH2DOMAIN"/>
</dbReference>
<evidence type="ECO:0000313" key="18">
    <source>
        <dbReference type="Proteomes" id="UP000085678"/>
    </source>
</evidence>
<dbReference type="PROSITE" id="PS00107">
    <property type="entry name" value="PROTEIN_KINASE_ATP"/>
    <property type="match status" value="1"/>
</dbReference>
<dbReference type="RefSeq" id="XP_013406797.1">
    <property type="nucleotide sequence ID" value="XM_013551343.2"/>
</dbReference>
<dbReference type="PRINTS" id="PR00452">
    <property type="entry name" value="SH3DOMAIN"/>
</dbReference>
<feature type="region of interest" description="Disordered" evidence="14">
    <location>
        <begin position="513"/>
        <end position="545"/>
    </location>
</feature>
<keyword evidence="2" id="KW-0597">Phosphoprotein</keyword>
<keyword evidence="8 13" id="KW-0829">Tyrosine-protein kinase</keyword>
<evidence type="ECO:0000313" key="19">
    <source>
        <dbReference type="RefSeq" id="XP_013406797.1"/>
    </source>
</evidence>
<dbReference type="GO" id="GO:0005524">
    <property type="term" value="F:ATP binding"/>
    <property type="evidence" value="ECO:0007669"/>
    <property type="project" value="UniProtKB-UniRule"/>
</dbReference>
<comment type="similarity">
    <text evidence="13">Belongs to the protein kinase superfamily. Tyr protein kinase family.</text>
</comment>
<feature type="domain" description="SH2" evidence="15">
    <location>
        <begin position="127"/>
        <end position="223"/>
    </location>
</feature>
<keyword evidence="5 13" id="KW-0418">Kinase</keyword>
<evidence type="ECO:0000256" key="7">
    <source>
        <dbReference type="ARBA" id="ARBA00022999"/>
    </source>
</evidence>
<dbReference type="GO" id="GO:0004715">
    <property type="term" value="F:non-membrane spanning protein tyrosine kinase activity"/>
    <property type="evidence" value="ECO:0007669"/>
    <property type="project" value="UniProtKB-EC"/>
</dbReference>
<dbReference type="CDD" id="cd05034">
    <property type="entry name" value="PTKc_Src_like"/>
    <property type="match status" value="1"/>
</dbReference>
<comment type="catalytic activity">
    <reaction evidence="9 13">
        <text>L-tyrosyl-[protein] + ATP = O-phospho-L-tyrosyl-[protein] + ADP + H(+)</text>
        <dbReference type="Rhea" id="RHEA:10596"/>
        <dbReference type="Rhea" id="RHEA-COMP:10136"/>
        <dbReference type="Rhea" id="RHEA-COMP:20101"/>
        <dbReference type="ChEBI" id="CHEBI:15378"/>
        <dbReference type="ChEBI" id="CHEBI:30616"/>
        <dbReference type="ChEBI" id="CHEBI:46858"/>
        <dbReference type="ChEBI" id="CHEBI:61978"/>
        <dbReference type="ChEBI" id="CHEBI:456216"/>
        <dbReference type="EC" id="2.7.10.2"/>
    </reaction>
</comment>
<evidence type="ECO:0000256" key="6">
    <source>
        <dbReference type="ARBA" id="ARBA00022840"/>
    </source>
</evidence>
<gene>
    <name evidence="19" type="primary">LOC106171164</name>
</gene>
<dbReference type="Gene3D" id="2.30.30.40">
    <property type="entry name" value="SH3 Domains"/>
    <property type="match status" value="1"/>
</dbReference>
<dbReference type="SMART" id="SM00252">
    <property type="entry name" value="SH2"/>
    <property type="match status" value="1"/>
</dbReference>
<dbReference type="Gene3D" id="3.30.505.10">
    <property type="entry name" value="SH2 domain"/>
    <property type="match status" value="1"/>
</dbReference>
<feature type="domain" description="SH3" evidence="16">
    <location>
        <begin position="58"/>
        <end position="120"/>
    </location>
</feature>
<evidence type="ECO:0000259" key="15">
    <source>
        <dbReference type="PROSITE" id="PS50001"/>
    </source>
</evidence>
<dbReference type="CDD" id="cd11845">
    <property type="entry name" value="SH3_Src_like"/>
    <property type="match status" value="1"/>
</dbReference>
<sequence length="545" mass="62128">MGNCLGKEEKIKTQAPPSREVAQGENGSVVLNPSNVTVTFNNPQTTNRPLPDVPKTKPGAYIVKALYDYEARTEDDLSFHKGDKMEVIGDSENMDWWLARHLVTGEEGYIPSNYITKDDDSTESQDWYYNIDRREADKQLLLPGNPRGTFLVRSSSDKSSYALSVRDFDMKSNDVVIKHYRMRRLDNGGFYISPKRTFGTITELINHYMEGSDGLCCQLTNPCPKIRPVVPFRELEINRNSIKLIKKLGAGNFGEVWAGKWKNVDTAVKLLKPGSMSADAFLEEAKIMHKLRHNNLVQLLAVCTDSEPIYIITELMVNGALLDYLRKDEGRALRLQQFIDMAAQIACGMAYLEEENFVHRDLRAANILVGENNVVKIADFGLARLTAKKNDDGEEENVYEANEATKFPIKWTAPEAAWDRRFTIKSDVWSFGILLYEMVTYGRVPYPGLKNKEVMKQVQLGYRMPKPTSPEFTVPNALYDKMLECWKADPEERPSFHELFAYFTDYAIDMGENENGDEEYRGPEDFGHDYAETPEEEEINLGLTY</sequence>
<dbReference type="InterPro" id="IPR050198">
    <property type="entry name" value="Non-receptor_tyrosine_kinases"/>
</dbReference>
<dbReference type="InterPro" id="IPR001452">
    <property type="entry name" value="SH3_domain"/>
</dbReference>
<evidence type="ECO:0000259" key="17">
    <source>
        <dbReference type="PROSITE" id="PS50011"/>
    </source>
</evidence>
<dbReference type="InterPro" id="IPR000980">
    <property type="entry name" value="SH2"/>
</dbReference>
<feature type="compositionally biased region" description="Basic and acidic residues" evidence="14">
    <location>
        <begin position="1"/>
        <end position="12"/>
    </location>
</feature>
<evidence type="ECO:0000256" key="4">
    <source>
        <dbReference type="ARBA" id="ARBA00022741"/>
    </source>
</evidence>
<feature type="region of interest" description="Disordered" evidence="14">
    <location>
        <begin position="1"/>
        <end position="32"/>
    </location>
</feature>
<keyword evidence="1 11" id="KW-0728">SH3 domain</keyword>
<dbReference type="GeneID" id="106171164"/>
<evidence type="ECO:0000256" key="1">
    <source>
        <dbReference type="ARBA" id="ARBA00022443"/>
    </source>
</evidence>
<dbReference type="SUPFAM" id="SSF56112">
    <property type="entry name" value="Protein kinase-like (PK-like)"/>
    <property type="match status" value="1"/>
</dbReference>
<dbReference type="PROSITE" id="PS50002">
    <property type="entry name" value="SH3"/>
    <property type="match status" value="1"/>
</dbReference>
<dbReference type="PROSITE" id="PS00109">
    <property type="entry name" value="PROTEIN_KINASE_TYR"/>
    <property type="match status" value="1"/>
</dbReference>
<evidence type="ECO:0000256" key="14">
    <source>
        <dbReference type="SAM" id="MobiDB-lite"/>
    </source>
</evidence>
<reference evidence="19" key="1">
    <citation type="submission" date="2025-08" db="UniProtKB">
        <authorList>
            <consortium name="RefSeq"/>
        </authorList>
    </citation>
    <scope>IDENTIFICATION</scope>
    <source>
        <tissue evidence="19">Gonads</tissue>
    </source>
</reference>
<keyword evidence="18" id="KW-1185">Reference proteome</keyword>
<dbReference type="SUPFAM" id="SSF55550">
    <property type="entry name" value="SH2 domain"/>
    <property type="match status" value="1"/>
</dbReference>
<dbReference type="InterPro" id="IPR000719">
    <property type="entry name" value="Prot_kinase_dom"/>
</dbReference>
<feature type="domain" description="Protein kinase" evidence="17">
    <location>
        <begin position="242"/>
        <end position="507"/>
    </location>
</feature>
<feature type="binding site" evidence="12">
    <location>
        <position position="269"/>
    </location>
    <ligand>
        <name>ATP</name>
        <dbReference type="ChEBI" id="CHEBI:30616"/>
    </ligand>
</feature>
<dbReference type="SMART" id="SM00219">
    <property type="entry name" value="TyrKc"/>
    <property type="match status" value="1"/>
</dbReference>
<dbReference type="SUPFAM" id="SSF50044">
    <property type="entry name" value="SH3-domain"/>
    <property type="match status" value="1"/>
</dbReference>
<dbReference type="InterPro" id="IPR008266">
    <property type="entry name" value="Tyr_kinase_AS"/>
</dbReference>
<dbReference type="Gene3D" id="1.10.510.10">
    <property type="entry name" value="Transferase(Phosphotransferase) domain 1"/>
    <property type="match status" value="1"/>
</dbReference>
<dbReference type="PRINTS" id="PR00109">
    <property type="entry name" value="TYRKINASE"/>
</dbReference>
<dbReference type="SMART" id="SM00326">
    <property type="entry name" value="SH3"/>
    <property type="match status" value="1"/>
</dbReference>
<dbReference type="FunFam" id="1.10.510.10:FF:000399">
    <property type="entry name" value="Tyrosine-protein kinase"/>
    <property type="match status" value="1"/>
</dbReference>
<keyword evidence="6 12" id="KW-0067">ATP-binding</keyword>
<keyword evidence="3 13" id="KW-0808">Transferase</keyword>
<dbReference type="PROSITE" id="PS50001">
    <property type="entry name" value="SH2"/>
    <property type="match status" value="1"/>
</dbReference>
<dbReference type="Pfam" id="PF00018">
    <property type="entry name" value="SH3_1"/>
    <property type="match status" value="1"/>
</dbReference>
<dbReference type="InterPro" id="IPR001245">
    <property type="entry name" value="Ser-Thr/Tyr_kinase_cat_dom"/>
</dbReference>
<keyword evidence="4 12" id="KW-0547">Nucleotide-binding</keyword>
<dbReference type="InParanoid" id="A0A1S3J8R1"/>
<dbReference type="InterPro" id="IPR036860">
    <property type="entry name" value="SH2_dom_sf"/>
</dbReference>
<name>A0A1S3J8R1_LINAN</name>
<evidence type="ECO:0000256" key="9">
    <source>
        <dbReference type="ARBA" id="ARBA00051245"/>
    </source>
</evidence>
<dbReference type="OrthoDB" id="4062651at2759"/>
<evidence type="ECO:0000256" key="12">
    <source>
        <dbReference type="PROSITE-ProRule" id="PRU10141"/>
    </source>
</evidence>
<evidence type="ECO:0000256" key="11">
    <source>
        <dbReference type="PROSITE-ProRule" id="PRU00192"/>
    </source>
</evidence>
<dbReference type="InterPro" id="IPR036028">
    <property type="entry name" value="SH3-like_dom_sf"/>
</dbReference>
<organism evidence="18 19">
    <name type="scientific">Lingula anatina</name>
    <name type="common">Brachiopod</name>
    <name type="synonym">Lingula unguis</name>
    <dbReference type="NCBI Taxonomy" id="7574"/>
    <lineage>
        <taxon>Eukaryota</taxon>
        <taxon>Metazoa</taxon>
        <taxon>Spiralia</taxon>
        <taxon>Lophotrochozoa</taxon>
        <taxon>Brachiopoda</taxon>
        <taxon>Linguliformea</taxon>
        <taxon>Lingulata</taxon>
        <taxon>Lingulida</taxon>
        <taxon>Linguloidea</taxon>
        <taxon>Lingulidae</taxon>
        <taxon>Lingula</taxon>
    </lineage>
</organism>